<dbReference type="Pfam" id="PF04851">
    <property type="entry name" value="ResIII"/>
    <property type="match status" value="1"/>
</dbReference>
<dbReference type="PANTHER" id="PTHR30580:SF1">
    <property type="entry name" value="COMF OPERON PROTEIN 1"/>
    <property type="match status" value="1"/>
</dbReference>
<organism evidence="6 7">
    <name type="scientific">Amedibacterium intestinale</name>
    <dbReference type="NCBI Taxonomy" id="2583452"/>
    <lineage>
        <taxon>Bacteria</taxon>
        <taxon>Bacillati</taxon>
        <taxon>Bacillota</taxon>
        <taxon>Erysipelotrichia</taxon>
        <taxon>Erysipelotrichales</taxon>
        <taxon>Erysipelotrichaceae</taxon>
        <taxon>Amedibacterium</taxon>
    </lineage>
</organism>
<dbReference type="Gene3D" id="3.40.50.300">
    <property type="entry name" value="P-loop containing nucleotide triphosphate hydrolases"/>
    <property type="match status" value="2"/>
</dbReference>
<keyword evidence="7" id="KW-1185">Reference proteome</keyword>
<dbReference type="PROSITE" id="PS51194">
    <property type="entry name" value="HELICASE_CTER"/>
    <property type="match status" value="1"/>
</dbReference>
<dbReference type="GO" id="GO:0016787">
    <property type="term" value="F:hydrolase activity"/>
    <property type="evidence" value="ECO:0007669"/>
    <property type="project" value="InterPro"/>
</dbReference>
<dbReference type="EMBL" id="AP019695">
    <property type="protein sequence ID" value="BBK23569.1"/>
    <property type="molecule type" value="Genomic_DNA"/>
</dbReference>
<reference evidence="7" key="1">
    <citation type="submission" date="2019-05" db="EMBL/GenBank/DDBJ databases">
        <title>Complete genome sequencing of Absiella argi strain JCM 30884.</title>
        <authorList>
            <person name="Sakamoto M."/>
            <person name="Murakami T."/>
            <person name="Mori H."/>
        </authorList>
    </citation>
    <scope>NUCLEOTIDE SEQUENCE [LARGE SCALE GENOMIC DNA]</scope>
    <source>
        <strain evidence="7">JCM 30884</strain>
    </source>
</reference>
<dbReference type="GO" id="GO:0006302">
    <property type="term" value="P:double-strand break repair"/>
    <property type="evidence" value="ECO:0007669"/>
    <property type="project" value="TreeGrafter"/>
</dbReference>
<proteinExistence type="predicted"/>
<evidence type="ECO:0000259" key="4">
    <source>
        <dbReference type="PROSITE" id="PS51192"/>
    </source>
</evidence>
<keyword evidence="3" id="KW-0238">DNA-binding</keyword>
<dbReference type="InterPro" id="IPR027417">
    <property type="entry name" value="P-loop_NTPase"/>
</dbReference>
<dbReference type="SMART" id="SM00487">
    <property type="entry name" value="DEXDc"/>
    <property type="match status" value="1"/>
</dbReference>
<evidence type="ECO:0000256" key="3">
    <source>
        <dbReference type="ARBA" id="ARBA00023125"/>
    </source>
</evidence>
<evidence type="ECO:0000256" key="1">
    <source>
        <dbReference type="ARBA" id="ARBA00022741"/>
    </source>
</evidence>
<dbReference type="GO" id="GO:0005524">
    <property type="term" value="F:ATP binding"/>
    <property type="evidence" value="ECO:0007669"/>
    <property type="project" value="UniProtKB-KW"/>
</dbReference>
<dbReference type="RefSeq" id="WP_118276578.1">
    <property type="nucleotide sequence ID" value="NZ_AP019695.1"/>
</dbReference>
<evidence type="ECO:0000313" key="6">
    <source>
        <dbReference type="EMBL" id="BBK23569.1"/>
    </source>
</evidence>
<dbReference type="PROSITE" id="PS51192">
    <property type="entry name" value="HELICASE_ATP_BIND_1"/>
    <property type="match status" value="1"/>
</dbReference>
<dbReference type="InterPro" id="IPR014001">
    <property type="entry name" value="Helicase_ATP-bd"/>
</dbReference>
<keyword evidence="6" id="KW-0347">Helicase</keyword>
<dbReference type="InterPro" id="IPR006935">
    <property type="entry name" value="Helicase/UvrB_N"/>
</dbReference>
<protein>
    <submittedName>
        <fullName evidence="6">Helicase</fullName>
    </submittedName>
</protein>
<dbReference type="GO" id="GO:0003677">
    <property type="term" value="F:DNA binding"/>
    <property type="evidence" value="ECO:0007669"/>
    <property type="project" value="UniProtKB-KW"/>
</dbReference>
<keyword evidence="1" id="KW-0547">Nucleotide-binding</keyword>
<dbReference type="PANTHER" id="PTHR30580">
    <property type="entry name" value="PRIMOSOMAL PROTEIN N"/>
    <property type="match status" value="1"/>
</dbReference>
<dbReference type="AlphaFoldDB" id="A0A6N4TLD0"/>
<dbReference type="SMART" id="SM00490">
    <property type="entry name" value="HELICc"/>
    <property type="match status" value="1"/>
</dbReference>
<dbReference type="GO" id="GO:0006270">
    <property type="term" value="P:DNA replication initiation"/>
    <property type="evidence" value="ECO:0007669"/>
    <property type="project" value="TreeGrafter"/>
</dbReference>
<sequence length="382" mass="43508">MRCSRCGNEDLAYFYLDGTTWYCRKCIAFGRVDVGKGVEAKAYRKRKIDCSYSLKYPLTPLQKQAVSKIMSFLKQKKDVLVYAACGAGKTELTMDAIQYYLRQGKKVGFAISRRQVVLEIKERMQQAFSSLHVVAVCEGFTDVTYGDLIVCTMHQLYRYPYCFDLLIMDEVDAFPYRDNELLEAIAMQACVGEKLMLTATPDENMLKKVEEGTLGLVELFQRPHGYPLIVPQVVCLPFALQLCFLIHFLQKQRKRGIQTLVFVPTIALANKLYLGLRLLFKCAVFTSKTKDKEKVIDEFHEKKYSFLISTTILERGITIKGIYIVILQADHAVFSQASLIQMVGRVGRNIEMPTGEGWFLCAKKTKDIEQCVSAIQKMNETG</sequence>
<keyword evidence="2" id="KW-0067">ATP-binding</keyword>
<evidence type="ECO:0000313" key="7">
    <source>
        <dbReference type="Proteomes" id="UP000464754"/>
    </source>
</evidence>
<evidence type="ECO:0000259" key="5">
    <source>
        <dbReference type="PROSITE" id="PS51194"/>
    </source>
</evidence>
<keyword evidence="6" id="KW-0378">Hydrolase</keyword>
<dbReference type="GO" id="GO:0043138">
    <property type="term" value="F:3'-5' DNA helicase activity"/>
    <property type="evidence" value="ECO:0007669"/>
    <property type="project" value="TreeGrafter"/>
</dbReference>
<feature type="domain" description="Helicase ATP-binding" evidence="4">
    <location>
        <begin position="70"/>
        <end position="219"/>
    </location>
</feature>
<dbReference type="GO" id="GO:0006310">
    <property type="term" value="P:DNA recombination"/>
    <property type="evidence" value="ECO:0007669"/>
    <property type="project" value="TreeGrafter"/>
</dbReference>
<dbReference type="Proteomes" id="UP000464754">
    <property type="component" value="Chromosome"/>
</dbReference>
<dbReference type="InterPro" id="IPR001650">
    <property type="entry name" value="Helicase_C-like"/>
</dbReference>
<name>A0A6N4TLD0_9FIRM</name>
<gene>
    <name evidence="6" type="ORF">Aargi30884_24720</name>
</gene>
<dbReference type="KEGG" id="aarg:Aargi30884_24720"/>
<dbReference type="SUPFAM" id="SSF52540">
    <property type="entry name" value="P-loop containing nucleoside triphosphate hydrolases"/>
    <property type="match status" value="1"/>
</dbReference>
<accession>A0A6N4TLD0</accession>
<evidence type="ECO:0000256" key="2">
    <source>
        <dbReference type="ARBA" id="ARBA00022840"/>
    </source>
</evidence>
<feature type="domain" description="Helicase C-terminal" evidence="5">
    <location>
        <begin position="241"/>
        <end position="382"/>
    </location>
</feature>
<dbReference type="Pfam" id="PF00271">
    <property type="entry name" value="Helicase_C"/>
    <property type="match status" value="1"/>
</dbReference>